<keyword evidence="2" id="KW-0378">Hydrolase</keyword>
<dbReference type="GO" id="GO:0047617">
    <property type="term" value="F:fatty acyl-CoA hydrolase activity"/>
    <property type="evidence" value="ECO:0007669"/>
    <property type="project" value="TreeGrafter"/>
</dbReference>
<dbReference type="CDD" id="cd00586">
    <property type="entry name" value="4HBT"/>
    <property type="match status" value="1"/>
</dbReference>
<evidence type="ECO:0000256" key="1">
    <source>
        <dbReference type="ARBA" id="ARBA00005953"/>
    </source>
</evidence>
<dbReference type="Pfam" id="PF13279">
    <property type="entry name" value="4HBT_2"/>
    <property type="match status" value="1"/>
</dbReference>
<dbReference type="PIRSF" id="PIRSF003230">
    <property type="entry name" value="YbgC"/>
    <property type="match status" value="1"/>
</dbReference>
<dbReference type="RefSeq" id="WP_068851097.1">
    <property type="nucleotide sequence ID" value="NZ_LYDR01000151.1"/>
</dbReference>
<dbReference type="AlphaFoldDB" id="A0A1C3E6D3"/>
<accession>A0A1C3E6D3</accession>
<protein>
    <submittedName>
        <fullName evidence="3">4-hydroxybenzoyl-CoA thioesterase</fullName>
    </submittedName>
</protein>
<dbReference type="EMBL" id="LYDR01000151">
    <property type="protein sequence ID" value="ODA28801.1"/>
    <property type="molecule type" value="Genomic_DNA"/>
</dbReference>
<dbReference type="SUPFAM" id="SSF54637">
    <property type="entry name" value="Thioesterase/thiol ester dehydrase-isomerase"/>
    <property type="match status" value="1"/>
</dbReference>
<reference evidence="3 4" key="1">
    <citation type="submission" date="2016-05" db="EMBL/GenBank/DDBJ databases">
        <title>Genomic and physiological characterization of Planctopirus sp. isolated from fresh water lake.</title>
        <authorList>
            <person name="Subhash Y."/>
            <person name="Ramana C."/>
        </authorList>
    </citation>
    <scope>NUCLEOTIDE SEQUENCE [LARGE SCALE GENOMIC DNA]</scope>
    <source>
        <strain evidence="3 4">JC280</strain>
    </source>
</reference>
<evidence type="ECO:0000256" key="2">
    <source>
        <dbReference type="ARBA" id="ARBA00022801"/>
    </source>
</evidence>
<dbReference type="PROSITE" id="PS01328">
    <property type="entry name" value="4HBCOA_THIOESTERASE"/>
    <property type="match status" value="1"/>
</dbReference>
<evidence type="ECO:0000313" key="3">
    <source>
        <dbReference type="EMBL" id="ODA28801.1"/>
    </source>
</evidence>
<name>A0A1C3E6D3_9PLAN</name>
<dbReference type="PANTHER" id="PTHR31793:SF27">
    <property type="entry name" value="NOVEL THIOESTERASE SUPERFAMILY DOMAIN AND SAPOSIN A-TYPE DOMAIN CONTAINING PROTEIN (0610012H03RIK)"/>
    <property type="match status" value="1"/>
</dbReference>
<comment type="caution">
    <text evidence="3">The sequence shown here is derived from an EMBL/GenBank/DDBJ whole genome shotgun (WGS) entry which is preliminary data.</text>
</comment>
<dbReference type="InterPro" id="IPR029069">
    <property type="entry name" value="HotDog_dom_sf"/>
</dbReference>
<evidence type="ECO:0000313" key="4">
    <source>
        <dbReference type="Proteomes" id="UP000094828"/>
    </source>
</evidence>
<organism evidence="3 4">
    <name type="scientific">Planctopirus hydrillae</name>
    <dbReference type="NCBI Taxonomy" id="1841610"/>
    <lineage>
        <taxon>Bacteria</taxon>
        <taxon>Pseudomonadati</taxon>
        <taxon>Planctomycetota</taxon>
        <taxon>Planctomycetia</taxon>
        <taxon>Planctomycetales</taxon>
        <taxon>Planctomycetaceae</taxon>
        <taxon>Planctopirus</taxon>
    </lineage>
</organism>
<dbReference type="InterPro" id="IPR006684">
    <property type="entry name" value="YbgC/YbaW"/>
</dbReference>
<dbReference type="Gene3D" id="3.10.129.10">
    <property type="entry name" value="Hotdog Thioesterase"/>
    <property type="match status" value="1"/>
</dbReference>
<dbReference type="STRING" id="1841610.A6X21_11185"/>
<dbReference type="PANTHER" id="PTHR31793">
    <property type="entry name" value="4-HYDROXYBENZOYL-COA THIOESTERASE FAMILY MEMBER"/>
    <property type="match status" value="1"/>
</dbReference>
<comment type="similarity">
    <text evidence="1">Belongs to the 4-hydroxybenzoyl-CoA thioesterase family.</text>
</comment>
<gene>
    <name evidence="3" type="ORF">A6X21_11185</name>
</gene>
<dbReference type="InterPro" id="IPR008272">
    <property type="entry name" value="HB-CoA_thioesterase_AS"/>
</dbReference>
<sequence length="146" mass="16485">MPHFSTQRRVEFYETDMAGIVHFSNFFRYMEQAEHEFFRSLGLKISGKTAEGIEIGWPRVACQCDYRAPARYEEVITIDVTIIRQTTRSLTMSYVFSRDGKILASGEMTTVCCTMQDGALKAIEIPPSYLDRLPAVNIAGTANDSP</sequence>
<dbReference type="OrthoDB" id="9800856at2"/>
<dbReference type="InterPro" id="IPR050563">
    <property type="entry name" value="4-hydroxybenzoyl-CoA_TE"/>
</dbReference>
<keyword evidence="4" id="KW-1185">Reference proteome</keyword>
<proteinExistence type="inferred from homology"/>
<dbReference type="Proteomes" id="UP000094828">
    <property type="component" value="Unassembled WGS sequence"/>
</dbReference>